<sequence length="65" mass="7637">MFDLLTENFMQHVTLIKVVLFENTKLDAQKTGELKKEIKSILKIYFLYLNANQTMNKESSFNSFS</sequence>
<evidence type="ECO:0000313" key="1">
    <source>
        <dbReference type="EMBL" id="CRL03114.1"/>
    </source>
</evidence>
<keyword evidence="2" id="KW-1185">Reference proteome</keyword>
<dbReference type="Proteomes" id="UP000183832">
    <property type="component" value="Unassembled WGS sequence"/>
</dbReference>
<evidence type="ECO:0000313" key="2">
    <source>
        <dbReference type="Proteomes" id="UP000183832"/>
    </source>
</evidence>
<protein>
    <submittedName>
        <fullName evidence="1">CLUMA_CG016921, isoform A</fullName>
    </submittedName>
</protein>
<dbReference type="AlphaFoldDB" id="A0A1J1ITR4"/>
<proteinExistence type="predicted"/>
<dbReference type="EMBL" id="CVRI01000059">
    <property type="protein sequence ID" value="CRL03114.1"/>
    <property type="molecule type" value="Genomic_DNA"/>
</dbReference>
<reference evidence="1 2" key="1">
    <citation type="submission" date="2015-04" db="EMBL/GenBank/DDBJ databases">
        <authorList>
            <person name="Syromyatnikov M.Y."/>
            <person name="Popov V.N."/>
        </authorList>
    </citation>
    <scope>NUCLEOTIDE SEQUENCE [LARGE SCALE GENOMIC DNA]</scope>
</reference>
<gene>
    <name evidence="1" type="ORF">CLUMA_CG016921</name>
</gene>
<accession>A0A1J1ITR4</accession>
<organism evidence="1 2">
    <name type="scientific">Clunio marinus</name>
    <dbReference type="NCBI Taxonomy" id="568069"/>
    <lineage>
        <taxon>Eukaryota</taxon>
        <taxon>Metazoa</taxon>
        <taxon>Ecdysozoa</taxon>
        <taxon>Arthropoda</taxon>
        <taxon>Hexapoda</taxon>
        <taxon>Insecta</taxon>
        <taxon>Pterygota</taxon>
        <taxon>Neoptera</taxon>
        <taxon>Endopterygota</taxon>
        <taxon>Diptera</taxon>
        <taxon>Nematocera</taxon>
        <taxon>Chironomoidea</taxon>
        <taxon>Chironomidae</taxon>
        <taxon>Clunio</taxon>
    </lineage>
</organism>
<name>A0A1J1ITR4_9DIPT</name>